<proteinExistence type="predicted"/>
<dbReference type="SUPFAM" id="SSF52540">
    <property type="entry name" value="P-loop containing nucleoside triphosphate hydrolases"/>
    <property type="match status" value="1"/>
</dbReference>
<dbReference type="InterPro" id="IPR011545">
    <property type="entry name" value="DEAD/DEAH_box_helicase_dom"/>
</dbReference>
<dbReference type="OrthoDB" id="5575at2759"/>
<dbReference type="EMBL" id="CAJVPV010038308">
    <property type="protein sequence ID" value="CAG8756461.1"/>
    <property type="molecule type" value="Genomic_DNA"/>
</dbReference>
<name>A0A9N9NP33_9GLOM</name>
<dbReference type="GO" id="GO:0016787">
    <property type="term" value="F:hydrolase activity"/>
    <property type="evidence" value="ECO:0007669"/>
    <property type="project" value="UniProtKB-KW"/>
</dbReference>
<keyword evidence="2" id="KW-0378">Hydrolase</keyword>
<evidence type="ECO:0000313" key="7">
    <source>
        <dbReference type="Proteomes" id="UP000789342"/>
    </source>
</evidence>
<accession>A0A9N9NP33</accession>
<dbReference type="SMART" id="SM00973">
    <property type="entry name" value="Sec63"/>
    <property type="match status" value="1"/>
</dbReference>
<organism evidence="6 7">
    <name type="scientific">Acaulospora morrowiae</name>
    <dbReference type="NCBI Taxonomy" id="94023"/>
    <lineage>
        <taxon>Eukaryota</taxon>
        <taxon>Fungi</taxon>
        <taxon>Fungi incertae sedis</taxon>
        <taxon>Mucoromycota</taxon>
        <taxon>Glomeromycotina</taxon>
        <taxon>Glomeromycetes</taxon>
        <taxon>Diversisporales</taxon>
        <taxon>Acaulosporaceae</taxon>
        <taxon>Acaulospora</taxon>
    </lineage>
</organism>
<dbReference type="FunFam" id="1.10.3380.10:FF:000001">
    <property type="entry name" value="U5 small nuclear ribonucleoprotein helicase"/>
    <property type="match status" value="1"/>
</dbReference>
<dbReference type="SUPFAM" id="SSF81296">
    <property type="entry name" value="E set domains"/>
    <property type="match status" value="1"/>
</dbReference>
<dbReference type="FunFam" id="2.60.40.150:FF:000004">
    <property type="entry name" value="RNA helicase, activating signal cointegrator 1"/>
    <property type="match status" value="1"/>
</dbReference>
<keyword evidence="3" id="KW-0347">Helicase</keyword>
<keyword evidence="7" id="KW-1185">Reference proteome</keyword>
<gene>
    <name evidence="6" type="ORF">AMORRO_LOCUS15629</name>
</gene>
<dbReference type="PANTHER" id="PTHR47961:SF13">
    <property type="entry name" value="ACTIVATING SIGNAL COINTEGRATOR 1 COMPLEX SUBUNIT 3"/>
    <property type="match status" value="1"/>
</dbReference>
<comment type="caution">
    <text evidence="6">The sequence shown here is derived from an EMBL/GenBank/DDBJ whole genome shotgun (WGS) entry which is preliminary data.</text>
</comment>
<evidence type="ECO:0000256" key="2">
    <source>
        <dbReference type="ARBA" id="ARBA00022801"/>
    </source>
</evidence>
<dbReference type="SUPFAM" id="SSF158702">
    <property type="entry name" value="Sec63 N-terminal domain-like"/>
    <property type="match status" value="1"/>
</dbReference>
<dbReference type="Gene3D" id="2.60.40.150">
    <property type="entry name" value="C2 domain"/>
    <property type="match status" value="1"/>
</dbReference>
<dbReference type="Pfam" id="PF02889">
    <property type="entry name" value="Sec63"/>
    <property type="match status" value="1"/>
</dbReference>
<keyword evidence="4" id="KW-0067">ATP-binding</keyword>
<reference evidence="6" key="1">
    <citation type="submission" date="2021-06" db="EMBL/GenBank/DDBJ databases">
        <authorList>
            <person name="Kallberg Y."/>
            <person name="Tangrot J."/>
            <person name="Rosling A."/>
        </authorList>
    </citation>
    <scope>NUCLEOTIDE SEQUENCE</scope>
    <source>
        <strain evidence="6">CL551</strain>
    </source>
</reference>
<feature type="non-terminal residue" evidence="6">
    <location>
        <position position="1"/>
    </location>
</feature>
<dbReference type="InterPro" id="IPR035892">
    <property type="entry name" value="C2_domain_sf"/>
</dbReference>
<dbReference type="AlphaFoldDB" id="A0A9N9NP33"/>
<dbReference type="FunFam" id="1.10.150.20:FF:000004">
    <property type="entry name" value="U5 small nuclear ribonucleoprotein helicase"/>
    <property type="match status" value="1"/>
</dbReference>
<protein>
    <submittedName>
        <fullName evidence="6">5797_t:CDS:1</fullName>
    </submittedName>
</protein>
<dbReference type="InterPro" id="IPR050474">
    <property type="entry name" value="Hel308_SKI2-like"/>
</dbReference>
<feature type="domain" description="SEC63" evidence="5">
    <location>
        <begin position="32"/>
        <end position="338"/>
    </location>
</feature>
<dbReference type="GO" id="GO:0003676">
    <property type="term" value="F:nucleic acid binding"/>
    <property type="evidence" value="ECO:0007669"/>
    <property type="project" value="InterPro"/>
</dbReference>
<dbReference type="Pfam" id="PF00270">
    <property type="entry name" value="DEAD"/>
    <property type="match status" value="1"/>
</dbReference>
<dbReference type="GO" id="GO:0005524">
    <property type="term" value="F:ATP binding"/>
    <property type="evidence" value="ECO:0007669"/>
    <property type="project" value="UniProtKB-KW"/>
</dbReference>
<dbReference type="InterPro" id="IPR027417">
    <property type="entry name" value="P-loop_NTPase"/>
</dbReference>
<dbReference type="Gene3D" id="1.10.3380.10">
    <property type="entry name" value="Sec63 N-terminal domain-like domain"/>
    <property type="match status" value="1"/>
</dbReference>
<evidence type="ECO:0000256" key="4">
    <source>
        <dbReference type="ARBA" id="ARBA00022840"/>
    </source>
</evidence>
<dbReference type="PANTHER" id="PTHR47961">
    <property type="entry name" value="DNA POLYMERASE THETA, PUTATIVE (AFU_ORTHOLOGUE AFUA_1G05260)-RELATED"/>
    <property type="match status" value="1"/>
</dbReference>
<feature type="non-terminal residue" evidence="6">
    <location>
        <position position="416"/>
    </location>
</feature>
<evidence type="ECO:0000256" key="1">
    <source>
        <dbReference type="ARBA" id="ARBA00022741"/>
    </source>
</evidence>
<dbReference type="Gene3D" id="3.40.50.300">
    <property type="entry name" value="P-loop containing nucleotide triphosphate hydrolases"/>
    <property type="match status" value="1"/>
</dbReference>
<dbReference type="GO" id="GO:0004386">
    <property type="term" value="F:helicase activity"/>
    <property type="evidence" value="ECO:0007669"/>
    <property type="project" value="UniProtKB-KW"/>
</dbReference>
<dbReference type="InterPro" id="IPR014756">
    <property type="entry name" value="Ig_E-set"/>
</dbReference>
<dbReference type="InterPro" id="IPR004179">
    <property type="entry name" value="Sec63-dom"/>
</dbReference>
<evidence type="ECO:0000256" key="3">
    <source>
        <dbReference type="ARBA" id="ARBA00022806"/>
    </source>
</evidence>
<dbReference type="Gene3D" id="1.10.150.20">
    <property type="entry name" value="5' to 3' exonuclease, C-terminal subdomain"/>
    <property type="match status" value="1"/>
</dbReference>
<dbReference type="Proteomes" id="UP000789342">
    <property type="component" value="Unassembled WGS sequence"/>
</dbReference>
<evidence type="ECO:0000259" key="5">
    <source>
        <dbReference type="SMART" id="SM00973"/>
    </source>
</evidence>
<evidence type="ECO:0000313" key="6">
    <source>
        <dbReference type="EMBL" id="CAG8756461.1"/>
    </source>
</evidence>
<sequence length="416" mass="47669">LGSRREELITSAAKKLQINQMIDFHQGHYFVSRDIGRIASNYYIKYSSIETFNKLLKERMNEADIFSMISESSEFADLKSREEESKELSELKNDYCYCQIKQTSDTTPGKVNILLQSYLSKAKIEDSALISDSAYVAQNTARIIRGLFEIALYRNWNHVTSLLLEISKSIDKQMWTFRTPLIQFGLPDEIITKIESHSNLTIEKMRDMKPPELGQLVHNNRYGSTIARIVDLFPSLKLDACVYPITRTILRVSLDITPDFSWSDRVHGTAEPWWIFVDDSESEELYHSEYFLLSKKQHSETQKLGFVIAVQEPLPSQIYINAVSDRWIGAKYSFPVSTNNIVLPEYYQQHTELLPLPPIPVTDLKNKILEEICAKRFSHFNPVQTQVFNTLYNSSNNVLVGAPTGSGKTVIAELAM</sequence>
<keyword evidence="1" id="KW-0547">Nucleotide-binding</keyword>